<evidence type="ECO:0000256" key="1">
    <source>
        <dbReference type="SAM" id="MobiDB-lite"/>
    </source>
</evidence>
<feature type="region of interest" description="Disordered" evidence="1">
    <location>
        <begin position="104"/>
        <end position="144"/>
    </location>
</feature>
<dbReference type="SUPFAM" id="SSF53474">
    <property type="entry name" value="alpha/beta-Hydrolases"/>
    <property type="match status" value="1"/>
</dbReference>
<protein>
    <submittedName>
        <fullName evidence="3">Uncharacterized protein</fullName>
    </submittedName>
</protein>
<evidence type="ECO:0000313" key="3">
    <source>
        <dbReference type="EMBL" id="VAW08893.1"/>
    </source>
</evidence>
<organism evidence="3">
    <name type="scientific">hydrothermal vent metagenome</name>
    <dbReference type="NCBI Taxonomy" id="652676"/>
    <lineage>
        <taxon>unclassified sequences</taxon>
        <taxon>metagenomes</taxon>
        <taxon>ecological metagenomes</taxon>
    </lineage>
</organism>
<feature type="region of interest" description="Disordered" evidence="1">
    <location>
        <begin position="40"/>
        <end position="69"/>
    </location>
</feature>
<dbReference type="InterPro" id="IPR029058">
    <property type="entry name" value="AB_hydrolase_fold"/>
</dbReference>
<keyword evidence="2" id="KW-0812">Transmembrane</keyword>
<accession>A0A3B0SY63</accession>
<feature type="compositionally biased region" description="Polar residues" evidence="1">
    <location>
        <begin position="116"/>
        <end position="129"/>
    </location>
</feature>
<dbReference type="EMBL" id="UOEK01000506">
    <property type="protein sequence ID" value="VAW08893.1"/>
    <property type="molecule type" value="Genomic_DNA"/>
</dbReference>
<proteinExistence type="predicted"/>
<keyword evidence="2" id="KW-1133">Transmembrane helix</keyword>
<feature type="transmembrane region" description="Helical" evidence="2">
    <location>
        <begin position="80"/>
        <end position="100"/>
    </location>
</feature>
<sequence length="442" mass="45661">MLKFALAAVGIVFLLAGPATAATHGVPPSDFGETVPLAPGAGLGLSKRDTPRPVSTGAPLSASTVTPVNPGLVPVNSGGASGSGGFGIAGLWIALLGIFARPVTSEPRSRGGGRRTATQFRATKPSSISIPPAVPGSATSPSNGSDTVLARFDTRLPFPPTVLVVTIGGFASSPGNTFDVLLSSMGIPEEQVANFDWNWDGRFASSEEASRRASIDQGLLTLGAWLSTLPEDVEISFIGHSKGAVLIAEFLAAQDRVCGYDDRIRTAMLLDPPLAGGVLGQAQSVGEGVFGLIPNDGGFRRTWNDGTDKLNDLGRSGDVVVRIIRNPDAMITNVGPAPGAVMYDLVDDGVGSPLDAAISAEVPWYVQLMPSLDLASRVSAAARRIGEAHSSIVDDPQVALVARQEIIAPGSSRWLAGPVSDLPAKPIGPDQRRWGNCPAPSQ</sequence>
<keyword evidence="2" id="KW-0472">Membrane</keyword>
<feature type="region of interest" description="Disordered" evidence="1">
    <location>
        <begin position="418"/>
        <end position="442"/>
    </location>
</feature>
<reference evidence="3" key="1">
    <citation type="submission" date="2018-06" db="EMBL/GenBank/DDBJ databases">
        <authorList>
            <person name="Zhirakovskaya E."/>
        </authorList>
    </citation>
    <scope>NUCLEOTIDE SEQUENCE</scope>
</reference>
<evidence type="ECO:0000256" key="2">
    <source>
        <dbReference type="SAM" id="Phobius"/>
    </source>
</evidence>
<name>A0A3B0SY63_9ZZZZ</name>
<gene>
    <name evidence="3" type="ORF">MNBD_ACTINO02-1975</name>
</gene>
<dbReference type="AlphaFoldDB" id="A0A3B0SY63"/>